<feature type="region of interest" description="Disordered" evidence="1">
    <location>
        <begin position="452"/>
        <end position="473"/>
    </location>
</feature>
<feature type="compositionally biased region" description="Polar residues" evidence="1">
    <location>
        <begin position="1"/>
        <end position="10"/>
    </location>
</feature>
<dbReference type="AlphaFoldDB" id="A0A2Z7A9F0"/>
<organism evidence="2 3">
    <name type="scientific">Dorcoceras hygrometricum</name>
    <dbReference type="NCBI Taxonomy" id="472368"/>
    <lineage>
        <taxon>Eukaryota</taxon>
        <taxon>Viridiplantae</taxon>
        <taxon>Streptophyta</taxon>
        <taxon>Embryophyta</taxon>
        <taxon>Tracheophyta</taxon>
        <taxon>Spermatophyta</taxon>
        <taxon>Magnoliopsida</taxon>
        <taxon>eudicotyledons</taxon>
        <taxon>Gunneridae</taxon>
        <taxon>Pentapetalae</taxon>
        <taxon>asterids</taxon>
        <taxon>lamiids</taxon>
        <taxon>Lamiales</taxon>
        <taxon>Gesneriaceae</taxon>
        <taxon>Didymocarpoideae</taxon>
        <taxon>Trichosporeae</taxon>
        <taxon>Loxocarpinae</taxon>
        <taxon>Dorcoceras</taxon>
    </lineage>
</organism>
<keyword evidence="3" id="KW-1185">Reference proteome</keyword>
<feature type="compositionally biased region" description="Polar residues" evidence="1">
    <location>
        <begin position="409"/>
        <end position="419"/>
    </location>
</feature>
<accession>A0A2Z7A9F0</accession>
<evidence type="ECO:0000256" key="1">
    <source>
        <dbReference type="SAM" id="MobiDB-lite"/>
    </source>
</evidence>
<gene>
    <name evidence="2" type="ORF">F511_23936</name>
</gene>
<feature type="region of interest" description="Disordered" evidence="1">
    <location>
        <begin position="1002"/>
        <end position="1070"/>
    </location>
</feature>
<feature type="region of interest" description="Disordered" evidence="1">
    <location>
        <begin position="859"/>
        <end position="878"/>
    </location>
</feature>
<feature type="region of interest" description="Disordered" evidence="1">
    <location>
        <begin position="673"/>
        <end position="692"/>
    </location>
</feature>
<name>A0A2Z7A9F0_9LAMI</name>
<feature type="region of interest" description="Disordered" evidence="1">
    <location>
        <begin position="389"/>
        <end position="425"/>
    </location>
</feature>
<dbReference type="Proteomes" id="UP000250235">
    <property type="component" value="Unassembled WGS sequence"/>
</dbReference>
<sequence length="1084" mass="118905">MTNSARTETPQRGGRNKSGEEAAARGWPTCGVWVGREERWAAVCVWRLGIQLAVGPQPLWLRNHNFGLAQRIMVKSLATSPHDPLGITDSACKNQLVMVSVQYGPFNTYIPIRSTNVGKSRVARDPITMHTSWRSNSDITSVTSIGYPRMKASVESSTTKHRLLHASGPHPIPPPNDPNIFTSSSLLSEMGASFFVKAMKVDFASVLAMEHTGMVRMFKTLEDTWLKGFLEASGSVYEDAVVELFANAKFVAGTIIISIANRKLVLTKEVIAEAFGLTTEGLVDFLDISSKTVAEMHLKFCTAGSFDLVTSEKFDLMVAISAALKVNWAQVLFQILVAMVNTPTKQSQGFAVQVSVLLQNLVKADLGELVKLHTQKVLNNKSVHTYIKKNQNVVPTGESSKRTEDTSSETEGGQSQMTRTVDKEVENAVGKKKKKIEKFVQAGKKQKVVKSTTVEAESKAAPVKSKSGTSSDADSCLLSRLNKGGAKRKLVVELSDSESTVYSTGANHEKVSDQENKEVHGVTVEISEQLFAETFELPVEGLSELSEIPKDLVFDARSIVSLSGEPTISVKAGSFNAITMEKFLMLTAIVCRVRINWTSILFNILKKMMTQGSKQAKGYAVQISLLLENVPNMELGESSAFPSSKILTDKTVHRYIVLNEKVGAEEVAAAPQVKKAPKKEAASKKRPASVPVAEPVVKKKRATKKKSGYSTDNVEMVAVALEAVPIQIIEPISAAPVVEPSVEEQMEATSAVPIDEDISAVEQPADVETIVEEFDEPTVEGTAEEIRPTSVDDFDFIIEQVLDETAHIEADEEDHGVVDVPLPSAGVEITKITLGQSIKIPGVDERTWYLASLPKIKPEEKGKKPLQEKDPDIRHIGDSHNDVLSRLTTLDKGLRFALLQQGEDLQKLIQNVRQDGRTLDDVQTLRFNEFRKGFQAQSAVVTADSMDFRKEFRALNAKVTSLDEQVAATRNDLLEFSAQAQETLNHITDQLSELIAYINRGGNDKKGEVSSSRPQPPPDDQNRGNGNTGGDNVRTTNIVDRFSGNMSREGRVRGRSGGNRSGYSKRRRYDSGGMFKRSFEDWLG</sequence>
<evidence type="ECO:0000313" key="2">
    <source>
        <dbReference type="EMBL" id="KZV18338.1"/>
    </source>
</evidence>
<feature type="compositionally biased region" description="Polar residues" evidence="1">
    <location>
        <begin position="389"/>
        <end position="398"/>
    </location>
</feature>
<reference evidence="2 3" key="1">
    <citation type="journal article" date="2015" name="Proc. Natl. Acad. Sci. U.S.A.">
        <title>The resurrection genome of Boea hygrometrica: A blueprint for survival of dehydration.</title>
        <authorList>
            <person name="Xiao L."/>
            <person name="Yang G."/>
            <person name="Zhang L."/>
            <person name="Yang X."/>
            <person name="Zhao S."/>
            <person name="Ji Z."/>
            <person name="Zhou Q."/>
            <person name="Hu M."/>
            <person name="Wang Y."/>
            <person name="Chen M."/>
            <person name="Xu Y."/>
            <person name="Jin H."/>
            <person name="Xiao X."/>
            <person name="Hu G."/>
            <person name="Bao F."/>
            <person name="Hu Y."/>
            <person name="Wan P."/>
            <person name="Li L."/>
            <person name="Deng X."/>
            <person name="Kuang T."/>
            <person name="Xiang C."/>
            <person name="Zhu J.K."/>
            <person name="Oliver M.J."/>
            <person name="He Y."/>
        </authorList>
    </citation>
    <scope>NUCLEOTIDE SEQUENCE [LARGE SCALE GENOMIC DNA]</scope>
    <source>
        <strain evidence="3">cv. XS01</strain>
    </source>
</reference>
<feature type="region of interest" description="Disordered" evidence="1">
    <location>
        <begin position="1"/>
        <end position="22"/>
    </location>
</feature>
<protein>
    <submittedName>
        <fullName evidence="2">Uncharacterized protein</fullName>
    </submittedName>
</protein>
<dbReference type="EMBL" id="KV017471">
    <property type="protein sequence ID" value="KZV18338.1"/>
    <property type="molecule type" value="Genomic_DNA"/>
</dbReference>
<evidence type="ECO:0000313" key="3">
    <source>
        <dbReference type="Proteomes" id="UP000250235"/>
    </source>
</evidence>
<proteinExistence type="predicted"/>